<keyword evidence="7" id="KW-1185">Reference proteome</keyword>
<evidence type="ECO:0000256" key="1">
    <source>
        <dbReference type="ARBA" id="ARBA00008779"/>
    </source>
</evidence>
<evidence type="ECO:0000313" key="7">
    <source>
        <dbReference type="Proteomes" id="UP000307244"/>
    </source>
</evidence>
<dbReference type="AlphaFoldDB" id="A0A4U1CK78"/>
<keyword evidence="3" id="KW-0378">Hydrolase</keyword>
<dbReference type="Gene3D" id="3.40.720.10">
    <property type="entry name" value="Alkaline Phosphatase, subunit A"/>
    <property type="match status" value="1"/>
</dbReference>
<comment type="similarity">
    <text evidence="1">Belongs to the sulfatase family.</text>
</comment>
<dbReference type="RefSeq" id="WP_136835651.1">
    <property type="nucleotide sequence ID" value="NZ_SWBQ01000002.1"/>
</dbReference>
<reference evidence="6 7" key="1">
    <citation type="submission" date="2019-04" db="EMBL/GenBank/DDBJ databases">
        <title>Pedobacter sp. RP-3-15 sp. nov., isolated from Arctic soil.</title>
        <authorList>
            <person name="Dahal R.H."/>
            <person name="Kim D.-U."/>
        </authorList>
    </citation>
    <scope>NUCLEOTIDE SEQUENCE [LARGE SCALE GENOMIC DNA]</scope>
    <source>
        <strain evidence="6 7">RP-3-15</strain>
    </source>
</reference>
<keyword evidence="2" id="KW-0479">Metal-binding</keyword>
<dbReference type="PANTHER" id="PTHR42693">
    <property type="entry name" value="ARYLSULFATASE FAMILY MEMBER"/>
    <property type="match status" value="1"/>
</dbReference>
<dbReference type="OrthoDB" id="9765065at2"/>
<evidence type="ECO:0000256" key="4">
    <source>
        <dbReference type="ARBA" id="ARBA00022837"/>
    </source>
</evidence>
<evidence type="ECO:0000256" key="3">
    <source>
        <dbReference type="ARBA" id="ARBA00022801"/>
    </source>
</evidence>
<comment type="caution">
    <text evidence="6">The sequence shown here is derived from an EMBL/GenBank/DDBJ whole genome shotgun (WGS) entry which is preliminary data.</text>
</comment>
<dbReference type="InterPro" id="IPR000917">
    <property type="entry name" value="Sulfatase_N"/>
</dbReference>
<dbReference type="PANTHER" id="PTHR42693:SF53">
    <property type="entry name" value="ENDO-4-O-SULFATASE"/>
    <property type="match status" value="1"/>
</dbReference>
<dbReference type="Pfam" id="PF00884">
    <property type="entry name" value="Sulfatase"/>
    <property type="match status" value="1"/>
</dbReference>
<sequence>MIYVDDLGYGDLCCYGVTKISTPNTDQLAKDGLRFTNGHCTSATCTPSRYALMTGEYPWRQAGTNACLQKNR</sequence>
<dbReference type="PROSITE" id="PS00523">
    <property type="entry name" value="SULFATASE_1"/>
    <property type="match status" value="1"/>
</dbReference>
<gene>
    <name evidence="6" type="ORF">FA047_09075</name>
</gene>
<organism evidence="6 7">
    <name type="scientific">Pedobacter frigoris</name>
    <dbReference type="NCBI Taxonomy" id="2571272"/>
    <lineage>
        <taxon>Bacteria</taxon>
        <taxon>Pseudomonadati</taxon>
        <taxon>Bacteroidota</taxon>
        <taxon>Sphingobacteriia</taxon>
        <taxon>Sphingobacteriales</taxon>
        <taxon>Sphingobacteriaceae</taxon>
        <taxon>Pedobacter</taxon>
    </lineage>
</organism>
<dbReference type="InterPro" id="IPR024607">
    <property type="entry name" value="Sulfatase_CS"/>
</dbReference>
<dbReference type="EMBL" id="SWBQ01000002">
    <property type="protein sequence ID" value="TKC07389.1"/>
    <property type="molecule type" value="Genomic_DNA"/>
</dbReference>
<dbReference type="InterPro" id="IPR017850">
    <property type="entry name" value="Alkaline_phosphatase_core_sf"/>
</dbReference>
<accession>A0A4U1CK78</accession>
<dbReference type="InterPro" id="IPR050738">
    <property type="entry name" value="Sulfatase"/>
</dbReference>
<evidence type="ECO:0000256" key="2">
    <source>
        <dbReference type="ARBA" id="ARBA00022723"/>
    </source>
</evidence>
<keyword evidence="4" id="KW-0106">Calcium</keyword>
<name>A0A4U1CK78_9SPHI</name>
<feature type="domain" description="Sulfatase N-terminal" evidence="5">
    <location>
        <begin position="2"/>
        <end position="60"/>
    </location>
</feature>
<evidence type="ECO:0000259" key="5">
    <source>
        <dbReference type="Pfam" id="PF00884"/>
    </source>
</evidence>
<evidence type="ECO:0000313" key="6">
    <source>
        <dbReference type="EMBL" id="TKC07389.1"/>
    </source>
</evidence>
<protein>
    <recommendedName>
        <fullName evidence="5">Sulfatase N-terminal domain-containing protein</fullName>
    </recommendedName>
</protein>
<dbReference type="SUPFAM" id="SSF53649">
    <property type="entry name" value="Alkaline phosphatase-like"/>
    <property type="match status" value="1"/>
</dbReference>
<dbReference type="GO" id="GO:0046872">
    <property type="term" value="F:metal ion binding"/>
    <property type="evidence" value="ECO:0007669"/>
    <property type="project" value="UniProtKB-KW"/>
</dbReference>
<proteinExistence type="inferred from homology"/>
<dbReference type="Proteomes" id="UP000307244">
    <property type="component" value="Unassembled WGS sequence"/>
</dbReference>
<dbReference type="GO" id="GO:0004065">
    <property type="term" value="F:arylsulfatase activity"/>
    <property type="evidence" value="ECO:0007669"/>
    <property type="project" value="TreeGrafter"/>
</dbReference>